<keyword evidence="2 3" id="KW-0539">Nucleus</keyword>
<dbReference type="PANTHER" id="PTHR12346">
    <property type="entry name" value="SIN3B-RELATED"/>
    <property type="match status" value="1"/>
</dbReference>
<evidence type="ECO:0000313" key="6">
    <source>
        <dbReference type="Proteomes" id="UP001497457"/>
    </source>
</evidence>
<comment type="subcellular location">
    <subcellularLocation>
        <location evidence="1 3">Nucleus</location>
    </subcellularLocation>
</comment>
<dbReference type="EMBL" id="OZ075136">
    <property type="protein sequence ID" value="CAL5003192.1"/>
    <property type="molecule type" value="Genomic_DNA"/>
</dbReference>
<protein>
    <submittedName>
        <fullName evidence="5">Uncharacterized protein</fullName>
    </submittedName>
</protein>
<dbReference type="GO" id="GO:0005634">
    <property type="term" value="C:nucleus"/>
    <property type="evidence" value="ECO:0007669"/>
    <property type="project" value="UniProtKB-SubCell"/>
</dbReference>
<sequence length="131" mass="14507">MGFSGSRKRAREEEEEEKHDHGPPTAASRRHHSRRTAAPPPADGPLPTVTAYDALRFVAAVKREFAGEPDKYQEFLAVLREFRRGSLDIASAMDSFQVVLHGHPELIRGFNAFLPKRGGLEEEQQGGDADA</sequence>
<gene>
    <name evidence="5" type="ORF">URODEC1_LOCUS66297</name>
</gene>
<dbReference type="AlphaFoldDB" id="A0ABC9BKR7"/>
<dbReference type="InterPro" id="IPR036600">
    <property type="entry name" value="PAH_sf"/>
</dbReference>
<dbReference type="SUPFAM" id="SSF47762">
    <property type="entry name" value="PAH2 domain"/>
    <property type="match status" value="1"/>
</dbReference>
<dbReference type="PANTHER" id="PTHR12346:SF33">
    <property type="entry name" value="HISTONE DEACETYLASE INTERACTING DOMAIN-CONTAINING PROTEIN"/>
    <property type="match status" value="1"/>
</dbReference>
<name>A0ABC9BKR7_9POAL</name>
<dbReference type="Pfam" id="PF02671">
    <property type="entry name" value="PAH"/>
    <property type="match status" value="1"/>
</dbReference>
<evidence type="ECO:0000256" key="1">
    <source>
        <dbReference type="ARBA" id="ARBA00004123"/>
    </source>
</evidence>
<dbReference type="InterPro" id="IPR039774">
    <property type="entry name" value="Sin3-like"/>
</dbReference>
<reference evidence="5 6" key="2">
    <citation type="submission" date="2024-10" db="EMBL/GenBank/DDBJ databases">
        <authorList>
            <person name="Ryan C."/>
        </authorList>
    </citation>
    <scope>NUCLEOTIDE SEQUENCE [LARGE SCALE GENOMIC DNA]</scope>
</reference>
<proteinExistence type="predicted"/>
<dbReference type="InterPro" id="IPR003822">
    <property type="entry name" value="PAH"/>
</dbReference>
<keyword evidence="6" id="KW-1185">Reference proteome</keyword>
<evidence type="ECO:0000256" key="3">
    <source>
        <dbReference type="PROSITE-ProRule" id="PRU00810"/>
    </source>
</evidence>
<evidence type="ECO:0000313" key="5">
    <source>
        <dbReference type="EMBL" id="CAL5003192.1"/>
    </source>
</evidence>
<dbReference type="PROSITE" id="PS51477">
    <property type="entry name" value="PAH"/>
    <property type="match status" value="1"/>
</dbReference>
<accession>A0ABC9BKR7</accession>
<organism evidence="5 6">
    <name type="scientific">Urochloa decumbens</name>
    <dbReference type="NCBI Taxonomy" id="240449"/>
    <lineage>
        <taxon>Eukaryota</taxon>
        <taxon>Viridiplantae</taxon>
        <taxon>Streptophyta</taxon>
        <taxon>Embryophyta</taxon>
        <taxon>Tracheophyta</taxon>
        <taxon>Spermatophyta</taxon>
        <taxon>Magnoliopsida</taxon>
        <taxon>Liliopsida</taxon>
        <taxon>Poales</taxon>
        <taxon>Poaceae</taxon>
        <taxon>PACMAD clade</taxon>
        <taxon>Panicoideae</taxon>
        <taxon>Panicodae</taxon>
        <taxon>Paniceae</taxon>
        <taxon>Melinidinae</taxon>
        <taxon>Urochloa</taxon>
    </lineage>
</organism>
<dbReference type="FunFam" id="1.20.1160.11:FF:000001">
    <property type="entry name" value="Paired amphipathic helix protein Sin3"/>
    <property type="match status" value="1"/>
</dbReference>
<evidence type="ECO:0000256" key="4">
    <source>
        <dbReference type="SAM" id="MobiDB-lite"/>
    </source>
</evidence>
<reference evidence="6" key="1">
    <citation type="submission" date="2024-06" db="EMBL/GenBank/DDBJ databases">
        <authorList>
            <person name="Ryan C."/>
        </authorList>
    </citation>
    <scope>NUCLEOTIDE SEQUENCE [LARGE SCALE GENOMIC DNA]</scope>
</reference>
<dbReference type="Proteomes" id="UP001497457">
    <property type="component" value="Chromosome 26rd"/>
</dbReference>
<dbReference type="Gene3D" id="1.20.1160.11">
    <property type="entry name" value="Paired amphipathic helix"/>
    <property type="match status" value="1"/>
</dbReference>
<feature type="region of interest" description="Disordered" evidence="4">
    <location>
        <begin position="1"/>
        <end position="48"/>
    </location>
</feature>
<evidence type="ECO:0000256" key="2">
    <source>
        <dbReference type="ARBA" id="ARBA00023242"/>
    </source>
</evidence>